<dbReference type="InterPro" id="IPR016064">
    <property type="entry name" value="NAD/diacylglycerol_kinase_sf"/>
</dbReference>
<organism evidence="1 2">
    <name type="scientific">candidate division WOR-1 bacterium DG_54_3</name>
    <dbReference type="NCBI Taxonomy" id="1703775"/>
    <lineage>
        <taxon>Bacteria</taxon>
        <taxon>Bacillati</taxon>
        <taxon>Saganbacteria</taxon>
    </lineage>
</organism>
<dbReference type="InterPro" id="IPR002504">
    <property type="entry name" value="NADK"/>
</dbReference>
<dbReference type="Gene3D" id="3.40.50.10330">
    <property type="entry name" value="Probable inorganic polyphosphate/atp-NAD kinase, domain 1"/>
    <property type="match status" value="1"/>
</dbReference>
<dbReference type="SUPFAM" id="SSF111331">
    <property type="entry name" value="NAD kinase/diacylglycerol kinase-like"/>
    <property type="match status" value="1"/>
</dbReference>
<dbReference type="PIRSF" id="PIRSF016907">
    <property type="entry name" value="Kin_ATP-NAD"/>
    <property type="match status" value="1"/>
</dbReference>
<sequence>MKKLGLIVNPIAGMGGRVGLKGTDGSRILEEAKKLGAKPQAQNRAIEALKKLEFLKDSIELITYPHPMGEKAAMSCGFSPKVIGSFPATQTTAQDTQNAAKDMRDLEVDLLLFAGGDGTARDIYTAIGDSMVVLGIPAGVKIHSAVYACNPVRAGELARLYLEGKAKSILEAEVMDINEDDYRMGRLVAKLYGYLRIPFERRYLQRIKAGSAASEKYYQEAIAVSIIEDMSDDYLYIIGPGTTTRAVMERLNLDCSLLGIDLVYKKKLAGKDLNESELLEKIKGKKAKLIITPIGGQGYLLGRGNQQISPEVICQVGKHNIVIIATKQKINSLQGRPLLVDTGDRATDKLLNDYFKVITGYREAIVYKVTY</sequence>
<dbReference type="InterPro" id="IPR017438">
    <property type="entry name" value="ATP-NAD_kinase_N"/>
</dbReference>
<reference evidence="1 2" key="1">
    <citation type="journal article" date="2015" name="Microbiome">
        <title>Genomic resolution of linkages in carbon, nitrogen, and sulfur cycling among widespread estuary sediment bacteria.</title>
        <authorList>
            <person name="Baker B.J."/>
            <person name="Lazar C.S."/>
            <person name="Teske A.P."/>
            <person name="Dick G.J."/>
        </authorList>
    </citation>
    <scope>NUCLEOTIDE SEQUENCE [LARGE SCALE GENOMIC DNA]</scope>
    <source>
        <strain evidence="1">DG_54_3</strain>
    </source>
</reference>
<dbReference type="PATRIC" id="fig|1703775.3.peg.2028"/>
<dbReference type="InterPro" id="IPR039065">
    <property type="entry name" value="AcoX-like"/>
</dbReference>
<comment type="caution">
    <text evidence="1">The sequence shown here is derived from an EMBL/GenBank/DDBJ whole genome shotgun (WGS) entry which is preliminary data.</text>
</comment>
<keyword evidence="1" id="KW-0808">Transferase</keyword>
<dbReference type="EMBL" id="LIZX01000042">
    <property type="protein sequence ID" value="KPJ68708.1"/>
    <property type="molecule type" value="Genomic_DNA"/>
</dbReference>
<protein>
    <submittedName>
        <fullName evidence="1">ATP-NAD kinase</fullName>
    </submittedName>
</protein>
<dbReference type="InterPro" id="IPR011386">
    <property type="entry name" value="Put_ATP-NAD_kin"/>
</dbReference>
<proteinExistence type="predicted"/>
<accession>A0A0S7Y2A3</accession>
<dbReference type="GO" id="GO:0003951">
    <property type="term" value="F:NAD+ kinase activity"/>
    <property type="evidence" value="ECO:0007669"/>
    <property type="project" value="InterPro"/>
</dbReference>
<dbReference type="GO" id="GO:0006741">
    <property type="term" value="P:NADP+ biosynthetic process"/>
    <property type="evidence" value="ECO:0007669"/>
    <property type="project" value="InterPro"/>
</dbReference>
<evidence type="ECO:0000313" key="2">
    <source>
        <dbReference type="Proteomes" id="UP000051861"/>
    </source>
</evidence>
<dbReference type="GO" id="GO:0005524">
    <property type="term" value="F:ATP binding"/>
    <property type="evidence" value="ECO:0007669"/>
    <property type="project" value="UniProtKB-ARBA"/>
</dbReference>
<dbReference type="Proteomes" id="UP000051861">
    <property type="component" value="Unassembled WGS sequence"/>
</dbReference>
<dbReference type="PANTHER" id="PTHR40697:SF2">
    <property type="entry name" value="ATP-NAD KINASE-RELATED"/>
    <property type="match status" value="1"/>
</dbReference>
<name>A0A0S7Y2A3_UNCSA</name>
<evidence type="ECO:0000313" key="1">
    <source>
        <dbReference type="EMBL" id="KPJ68708.1"/>
    </source>
</evidence>
<dbReference type="GO" id="GO:0051287">
    <property type="term" value="F:NAD binding"/>
    <property type="evidence" value="ECO:0007669"/>
    <property type="project" value="UniProtKB-ARBA"/>
</dbReference>
<dbReference type="PANTHER" id="PTHR40697">
    <property type="entry name" value="ACETOIN CATABOLISM PROTEIN X"/>
    <property type="match status" value="1"/>
</dbReference>
<dbReference type="Pfam" id="PF01513">
    <property type="entry name" value="NAD_kinase"/>
    <property type="match status" value="1"/>
</dbReference>
<dbReference type="Pfam" id="PF20143">
    <property type="entry name" value="NAD_kinase_C"/>
    <property type="match status" value="1"/>
</dbReference>
<gene>
    <name evidence="1" type="ORF">AMJ44_05640</name>
</gene>
<dbReference type="AlphaFoldDB" id="A0A0S7Y2A3"/>
<keyword evidence="1" id="KW-0418">Kinase</keyword>